<name>A0A0H5RQD4_9MYCO</name>
<evidence type="ECO:0000256" key="1">
    <source>
        <dbReference type="SAM" id="Phobius"/>
    </source>
</evidence>
<feature type="transmembrane region" description="Helical" evidence="1">
    <location>
        <begin position="33"/>
        <end position="54"/>
    </location>
</feature>
<dbReference type="STRING" id="146018.BN2156_02555"/>
<accession>A0A0H5RQD4</accession>
<dbReference type="GO" id="GO:0055085">
    <property type="term" value="P:transmembrane transport"/>
    <property type="evidence" value="ECO:0007669"/>
    <property type="project" value="InterPro"/>
</dbReference>
<dbReference type="RefSeq" id="WP_090514194.1">
    <property type="nucleotide sequence ID" value="NZ_CWKH01000001.1"/>
</dbReference>
<gene>
    <name evidence="2" type="ORF">BN2156_02555</name>
</gene>
<keyword evidence="3" id="KW-1185">Reference proteome</keyword>
<keyword evidence="1" id="KW-0812">Transmembrane</keyword>
<feature type="transmembrane region" description="Helical" evidence="1">
    <location>
        <begin position="60"/>
        <end position="77"/>
    </location>
</feature>
<dbReference type="Pfam" id="PF04120">
    <property type="entry name" value="Iron_permease"/>
    <property type="match status" value="1"/>
</dbReference>
<dbReference type="OrthoDB" id="3391137at2"/>
<dbReference type="EMBL" id="CWKH01000001">
    <property type="protein sequence ID" value="CRZ15692.1"/>
    <property type="molecule type" value="Genomic_DNA"/>
</dbReference>
<sequence length="128" mass="14270">MTREPNQAGKAESASQAATTLLDVLSRWAGARWTAMAVTASMIVYLIIGAAVGFDHWWQVFVHSAAAMVTVPMLFVLQHTTNRETSAVLIKLDELIQATTHAKEDFVDLEDQEVSDQEQLHDELHHRT</sequence>
<protein>
    <submittedName>
        <fullName evidence="2">Low affinity iron permease</fullName>
    </submittedName>
</protein>
<dbReference type="Proteomes" id="UP000199147">
    <property type="component" value="Unassembled WGS sequence"/>
</dbReference>
<dbReference type="InterPro" id="IPR007251">
    <property type="entry name" value="Iron_permease_Fet4"/>
</dbReference>
<evidence type="ECO:0000313" key="3">
    <source>
        <dbReference type="Proteomes" id="UP000199147"/>
    </source>
</evidence>
<proteinExistence type="predicted"/>
<dbReference type="AlphaFoldDB" id="A0A0H5RQD4"/>
<keyword evidence="1" id="KW-0472">Membrane</keyword>
<evidence type="ECO:0000313" key="2">
    <source>
        <dbReference type="EMBL" id="CRZ15692.1"/>
    </source>
</evidence>
<keyword evidence="1" id="KW-1133">Transmembrane helix</keyword>
<organism evidence="2 3">
    <name type="scientific">Mycolicibacterium neworleansense</name>
    <dbReference type="NCBI Taxonomy" id="146018"/>
    <lineage>
        <taxon>Bacteria</taxon>
        <taxon>Bacillati</taxon>
        <taxon>Actinomycetota</taxon>
        <taxon>Actinomycetes</taxon>
        <taxon>Mycobacteriales</taxon>
        <taxon>Mycobacteriaceae</taxon>
        <taxon>Mycolicibacterium</taxon>
    </lineage>
</organism>
<reference evidence="3" key="1">
    <citation type="submission" date="2015-07" db="EMBL/GenBank/DDBJ databases">
        <authorList>
            <person name="Urmite Genomes"/>
        </authorList>
    </citation>
    <scope>NUCLEOTIDE SEQUENCE [LARGE SCALE GENOMIC DNA]</scope>
    <source>
        <strain evidence="3">type strain: ATCC 49404</strain>
    </source>
</reference>